<dbReference type="PRINTS" id="PR01270">
    <property type="entry name" value="HDASUPER"/>
</dbReference>
<dbReference type="InterPro" id="IPR037138">
    <property type="entry name" value="His_deacetylse_dom_sf"/>
</dbReference>
<dbReference type="GO" id="GO:0040029">
    <property type="term" value="P:epigenetic regulation of gene expression"/>
    <property type="evidence" value="ECO:0007669"/>
    <property type="project" value="TreeGrafter"/>
</dbReference>
<evidence type="ECO:0000313" key="4">
    <source>
        <dbReference type="Proteomes" id="UP000266841"/>
    </source>
</evidence>
<dbReference type="PANTHER" id="PTHR10625">
    <property type="entry name" value="HISTONE DEACETYLASE HDAC1-RELATED"/>
    <property type="match status" value="1"/>
</dbReference>
<proteinExistence type="predicted"/>
<organism evidence="3 4">
    <name type="scientific">Thalassiosira oceanica</name>
    <name type="common">Marine diatom</name>
    <dbReference type="NCBI Taxonomy" id="159749"/>
    <lineage>
        <taxon>Eukaryota</taxon>
        <taxon>Sar</taxon>
        <taxon>Stramenopiles</taxon>
        <taxon>Ochrophyta</taxon>
        <taxon>Bacillariophyta</taxon>
        <taxon>Coscinodiscophyceae</taxon>
        <taxon>Thalassiosirophycidae</taxon>
        <taxon>Thalassiosirales</taxon>
        <taxon>Thalassiosiraceae</taxon>
        <taxon>Thalassiosira</taxon>
    </lineage>
</organism>
<dbReference type="InterPro" id="IPR023801">
    <property type="entry name" value="His_deacetylse_dom"/>
</dbReference>
<dbReference type="EMBL" id="AGNL01001523">
    <property type="protein sequence ID" value="EJK76953.1"/>
    <property type="molecule type" value="Genomic_DNA"/>
</dbReference>
<feature type="compositionally biased region" description="Polar residues" evidence="1">
    <location>
        <begin position="205"/>
        <end position="230"/>
    </location>
</feature>
<feature type="compositionally biased region" description="Low complexity" evidence="1">
    <location>
        <begin position="160"/>
        <end position="170"/>
    </location>
</feature>
<accession>K0TE08</accession>
<dbReference type="PANTHER" id="PTHR10625:SF10">
    <property type="entry name" value="HISTONE DEACETYLASE HDAC1"/>
    <property type="match status" value="1"/>
</dbReference>
<protein>
    <recommendedName>
        <fullName evidence="2">Histone deacetylase domain-containing protein</fullName>
    </recommendedName>
</protein>
<evidence type="ECO:0000313" key="3">
    <source>
        <dbReference type="EMBL" id="EJK76953.1"/>
    </source>
</evidence>
<reference evidence="3 4" key="1">
    <citation type="journal article" date="2012" name="Genome Biol.">
        <title>Genome and low-iron response of an oceanic diatom adapted to chronic iron limitation.</title>
        <authorList>
            <person name="Lommer M."/>
            <person name="Specht M."/>
            <person name="Roy A.S."/>
            <person name="Kraemer L."/>
            <person name="Andreson R."/>
            <person name="Gutowska M.A."/>
            <person name="Wolf J."/>
            <person name="Bergner S.V."/>
            <person name="Schilhabel M.B."/>
            <person name="Klostermeier U.C."/>
            <person name="Beiko R.G."/>
            <person name="Rosenstiel P."/>
            <person name="Hippler M."/>
            <person name="Laroche J."/>
        </authorList>
    </citation>
    <scope>NUCLEOTIDE SEQUENCE [LARGE SCALE GENOMIC DNA]</scope>
    <source>
        <strain evidence="3 4">CCMP1005</strain>
    </source>
</reference>
<dbReference type="OrthoDB" id="73273at2759"/>
<evidence type="ECO:0000259" key="2">
    <source>
        <dbReference type="Pfam" id="PF00850"/>
    </source>
</evidence>
<keyword evidence="4" id="KW-1185">Reference proteome</keyword>
<dbReference type="InterPro" id="IPR000286">
    <property type="entry name" value="HDACs"/>
</dbReference>
<dbReference type="Proteomes" id="UP000266841">
    <property type="component" value="Unassembled WGS sequence"/>
</dbReference>
<dbReference type="Pfam" id="PF00850">
    <property type="entry name" value="Hist_deacetyl"/>
    <property type="match status" value="1"/>
</dbReference>
<comment type="caution">
    <text evidence="3">The sequence shown here is derived from an EMBL/GenBank/DDBJ whole genome shotgun (WGS) entry which is preliminary data.</text>
</comment>
<feature type="region of interest" description="Disordered" evidence="1">
    <location>
        <begin position="143"/>
        <end position="342"/>
    </location>
</feature>
<name>K0TE08_THAOC</name>
<dbReference type="SUPFAM" id="SSF52768">
    <property type="entry name" value="Arginase/deacetylase"/>
    <property type="match status" value="1"/>
</dbReference>
<dbReference type="InterPro" id="IPR023696">
    <property type="entry name" value="Ureohydrolase_dom_sf"/>
</dbReference>
<evidence type="ECO:0000256" key="1">
    <source>
        <dbReference type="SAM" id="MobiDB-lite"/>
    </source>
</evidence>
<gene>
    <name evidence="3" type="ORF">THAOC_01252</name>
</gene>
<dbReference type="Gene3D" id="3.40.800.20">
    <property type="entry name" value="Histone deacetylase domain"/>
    <property type="match status" value="1"/>
</dbReference>
<dbReference type="GO" id="GO:0004407">
    <property type="term" value="F:histone deacetylase activity"/>
    <property type="evidence" value="ECO:0007669"/>
    <property type="project" value="TreeGrafter"/>
</dbReference>
<sequence>GARSLSRDGVDGSCIRRPVLRRGGSEQAASAGEIAQHVVRKSASQSSPGKPPVRVALLHSPRHTRVLHAAMLPVHSDRDVLLAALLRCCGFLSGAAEGGPLSSFLGVVSPLVGTRELLETFHGGDYLDLLECPRRADVADCRGSGVGESNPVEGSGQTNADDAGASSAGSVNSTGDRPQLAENETNGESAPGESGLTGVDKQRQANEPTPTSESLSGDPSSSMVGQTVLTGSAEEEGIGQATSEQDSPIQPDQPGNQTLQTDREVEESAHNIGDPSTASGSANSIGVPPTASAIYGDSDNNLAGVSELGESTPATSTDLRNHGDESPGTNDEDGDSYPLPAADLLSRHGLEDDCPYPSTRREHALLWEYCLAVAGASYHAASLLAAGAADVAVHWGGGRHHASRSKAGGFCYVNDIVIAIKRLLLRQDQKCLPGSPRSPRRIRRVLYLDIDVHSGDGVQGAFYSTDEVLTVSFHRHSPGFYPADSGSPDEKGKAGTAGYGYNLNVPLPAGTDDALLLAAFRKALFGLVRAYDPDAVAMCVGADGLAGDPLVSGGSGEGGDGWRLSPEGIAECVRLTATVCAGVEERPVVADKSDEDPIREMGGGRTRGLLVLGGGGYDPARTARTHLLCTAAACEGSRPGMFAEELPGDVPGHGHWARYGPTFELASGRRLLEIQESRSGRVEDWTEGKREAMRRAGRLVETAALFIERKRNGRGGDGAAKGYSFGGPIDEEDVQFEVPRRRRKRKKGACPVIPKGIATSSYVTAVNIRISPPGSPLAYEIFPKMLRSWAEDIQFSFTEIGPFDLHWPGNTDKAIARE</sequence>
<feature type="compositionally biased region" description="Polar residues" evidence="1">
    <location>
        <begin position="240"/>
        <end position="260"/>
    </location>
</feature>
<feature type="compositionally biased region" description="Polar residues" evidence="1">
    <location>
        <begin position="171"/>
        <end position="188"/>
    </location>
</feature>
<feature type="non-terminal residue" evidence="3">
    <location>
        <position position="1"/>
    </location>
</feature>
<dbReference type="AlphaFoldDB" id="K0TE08"/>
<dbReference type="GO" id="GO:0005634">
    <property type="term" value="C:nucleus"/>
    <property type="evidence" value="ECO:0007669"/>
    <property type="project" value="TreeGrafter"/>
</dbReference>
<feature type="compositionally biased region" description="Polar residues" evidence="1">
    <location>
        <begin position="274"/>
        <end position="284"/>
    </location>
</feature>
<feature type="domain" description="Histone deacetylase" evidence="2">
    <location>
        <begin position="366"/>
        <end position="589"/>
    </location>
</feature>
<dbReference type="eggNOG" id="KOG1342">
    <property type="taxonomic scope" value="Eukaryota"/>
</dbReference>